<feature type="domain" description="Acyl-CoA dehydrogenase/oxidase N-terminal" evidence="8">
    <location>
        <begin position="6"/>
        <end position="119"/>
    </location>
</feature>
<keyword evidence="3" id="KW-0285">Flavoprotein</keyword>
<proteinExistence type="inferred from homology"/>
<evidence type="ECO:0000256" key="2">
    <source>
        <dbReference type="ARBA" id="ARBA00009347"/>
    </source>
</evidence>
<organism evidence="9 10">
    <name type="scientific">Noviherbaspirillum humi</name>
    <dbReference type="NCBI Taxonomy" id="1688639"/>
    <lineage>
        <taxon>Bacteria</taxon>
        <taxon>Pseudomonadati</taxon>
        <taxon>Pseudomonadota</taxon>
        <taxon>Betaproteobacteria</taxon>
        <taxon>Burkholderiales</taxon>
        <taxon>Oxalobacteraceae</taxon>
        <taxon>Noviherbaspirillum</taxon>
    </lineage>
</organism>
<evidence type="ECO:0000313" key="10">
    <source>
        <dbReference type="Proteomes" id="UP000198284"/>
    </source>
</evidence>
<reference evidence="9 10" key="1">
    <citation type="submission" date="2017-06" db="EMBL/GenBank/DDBJ databases">
        <authorList>
            <person name="Kim H.J."/>
            <person name="Triplett B.A."/>
        </authorList>
    </citation>
    <scope>NUCLEOTIDE SEQUENCE [LARGE SCALE GENOMIC DNA]</scope>
    <source>
        <strain evidence="9 10">U15</strain>
    </source>
</reference>
<evidence type="ECO:0000259" key="6">
    <source>
        <dbReference type="Pfam" id="PF00441"/>
    </source>
</evidence>
<accession>A0A239E8P8</accession>
<comment type="similarity">
    <text evidence="2">Belongs to the acyl-CoA dehydrogenase family.</text>
</comment>
<dbReference type="GO" id="GO:0003995">
    <property type="term" value="F:acyl-CoA dehydrogenase activity"/>
    <property type="evidence" value="ECO:0007669"/>
    <property type="project" value="TreeGrafter"/>
</dbReference>
<evidence type="ECO:0000256" key="4">
    <source>
        <dbReference type="ARBA" id="ARBA00022827"/>
    </source>
</evidence>
<keyword evidence="10" id="KW-1185">Reference proteome</keyword>
<dbReference type="SUPFAM" id="SSF56645">
    <property type="entry name" value="Acyl-CoA dehydrogenase NM domain-like"/>
    <property type="match status" value="1"/>
</dbReference>
<protein>
    <submittedName>
        <fullName evidence="9">Acyl-CoA dehydrogenase</fullName>
    </submittedName>
</protein>
<dbReference type="InterPro" id="IPR036250">
    <property type="entry name" value="AcylCo_DH-like_C"/>
</dbReference>
<evidence type="ECO:0000259" key="8">
    <source>
        <dbReference type="Pfam" id="PF02771"/>
    </source>
</evidence>
<dbReference type="CDD" id="cd00567">
    <property type="entry name" value="ACAD"/>
    <property type="match status" value="1"/>
</dbReference>
<dbReference type="PANTHER" id="PTHR43884:SF20">
    <property type="entry name" value="ACYL-COA DEHYDROGENASE FADE28"/>
    <property type="match status" value="1"/>
</dbReference>
<dbReference type="Gene3D" id="1.10.540.10">
    <property type="entry name" value="Acyl-CoA dehydrogenase/oxidase, N-terminal domain"/>
    <property type="match status" value="1"/>
</dbReference>
<dbReference type="EMBL" id="FZOT01000002">
    <property type="protein sequence ID" value="SNS40393.1"/>
    <property type="molecule type" value="Genomic_DNA"/>
</dbReference>
<evidence type="ECO:0000256" key="3">
    <source>
        <dbReference type="ARBA" id="ARBA00022630"/>
    </source>
</evidence>
<evidence type="ECO:0000256" key="1">
    <source>
        <dbReference type="ARBA" id="ARBA00001974"/>
    </source>
</evidence>
<dbReference type="InterPro" id="IPR009100">
    <property type="entry name" value="AcylCoA_DH/oxidase_NM_dom_sf"/>
</dbReference>
<comment type="cofactor">
    <cofactor evidence="1">
        <name>FAD</name>
        <dbReference type="ChEBI" id="CHEBI:57692"/>
    </cofactor>
</comment>
<feature type="domain" description="Acyl-CoA oxidase/dehydrogenase middle" evidence="7">
    <location>
        <begin position="128"/>
        <end position="208"/>
    </location>
</feature>
<dbReference type="GO" id="GO:0050660">
    <property type="term" value="F:flavin adenine dinucleotide binding"/>
    <property type="evidence" value="ECO:0007669"/>
    <property type="project" value="InterPro"/>
</dbReference>
<sequence length="382" mass="40720">MDFGYTEEQQMLLDTTRRFVGKDYGFEARRRIRESAPEGFSREAWQSLADIGLLALNVPEAEGGLGGSAIDTMLVMNAIGEGLLLEPYLASAVLATRAIALLGSGEQGAELLPALAAGEKIATLAHDEPASRFDWRSIETRAWRVGSGYVITGHKSVVPHGGSADLLLVTARLAAVGEHGPMAVFAVPRELAGVKTVPFNTIDGTRAAEVWLNQAFLPESALLGNGGHEAGDAEGALEQIIQAGIAAVCAEAVGALDKLLAATVEYARNRKQFGQPIGKFQALQHRMADMVLHIEQARSMSFLAAVRCADADAAERRRALSAAKVVVGQACRFVGQQAVQLHGGMGVTDELDVSHYFKRLMAIELQFGSTDTHLEAYASQLA</sequence>
<evidence type="ECO:0000313" key="9">
    <source>
        <dbReference type="EMBL" id="SNS40393.1"/>
    </source>
</evidence>
<dbReference type="InterPro" id="IPR046373">
    <property type="entry name" value="Acyl-CoA_Oxase/DH_mid-dom_sf"/>
</dbReference>
<dbReference type="Proteomes" id="UP000198284">
    <property type="component" value="Unassembled WGS sequence"/>
</dbReference>
<dbReference type="RefSeq" id="WP_089398380.1">
    <property type="nucleotide sequence ID" value="NZ_FZOT01000002.1"/>
</dbReference>
<keyword evidence="4" id="KW-0274">FAD</keyword>
<dbReference type="InterPro" id="IPR006091">
    <property type="entry name" value="Acyl-CoA_Oxase/DH_mid-dom"/>
</dbReference>
<evidence type="ECO:0000259" key="7">
    <source>
        <dbReference type="Pfam" id="PF02770"/>
    </source>
</evidence>
<dbReference type="InterPro" id="IPR037069">
    <property type="entry name" value="AcylCoA_DH/ox_N_sf"/>
</dbReference>
<dbReference type="InterPro" id="IPR009075">
    <property type="entry name" value="AcylCo_DH/oxidase_C"/>
</dbReference>
<dbReference type="Gene3D" id="2.40.110.10">
    <property type="entry name" value="Butyryl-CoA Dehydrogenase, subunit A, domain 2"/>
    <property type="match status" value="1"/>
</dbReference>
<dbReference type="AlphaFoldDB" id="A0A239E8P8"/>
<gene>
    <name evidence="9" type="ORF">SAMN06265795_102561</name>
</gene>
<dbReference type="InterPro" id="IPR013786">
    <property type="entry name" value="AcylCoA_DH/ox_N"/>
</dbReference>
<dbReference type="Pfam" id="PF02770">
    <property type="entry name" value="Acyl-CoA_dh_M"/>
    <property type="match status" value="1"/>
</dbReference>
<dbReference type="SUPFAM" id="SSF47203">
    <property type="entry name" value="Acyl-CoA dehydrogenase C-terminal domain-like"/>
    <property type="match status" value="1"/>
</dbReference>
<dbReference type="Gene3D" id="1.20.140.10">
    <property type="entry name" value="Butyryl-CoA Dehydrogenase, subunit A, domain 3"/>
    <property type="match status" value="1"/>
</dbReference>
<feature type="domain" description="Acyl-CoA dehydrogenase/oxidase C-terminal" evidence="6">
    <location>
        <begin position="246"/>
        <end position="380"/>
    </location>
</feature>
<dbReference type="OrthoDB" id="9770681at2"/>
<evidence type="ECO:0000256" key="5">
    <source>
        <dbReference type="ARBA" id="ARBA00023002"/>
    </source>
</evidence>
<dbReference type="PANTHER" id="PTHR43884">
    <property type="entry name" value="ACYL-COA DEHYDROGENASE"/>
    <property type="match status" value="1"/>
</dbReference>
<dbReference type="Pfam" id="PF00441">
    <property type="entry name" value="Acyl-CoA_dh_1"/>
    <property type="match status" value="1"/>
</dbReference>
<dbReference type="Pfam" id="PF02771">
    <property type="entry name" value="Acyl-CoA_dh_N"/>
    <property type="match status" value="1"/>
</dbReference>
<keyword evidence="5" id="KW-0560">Oxidoreductase</keyword>
<name>A0A239E8P8_9BURK</name>